<feature type="compositionally biased region" description="Polar residues" evidence="2">
    <location>
        <begin position="682"/>
        <end position="701"/>
    </location>
</feature>
<protein>
    <submittedName>
        <fullName evidence="4">Uncharacterized protein</fullName>
    </submittedName>
</protein>
<dbReference type="PANTHER" id="PTHR10151">
    <property type="entry name" value="ECTONUCLEOTIDE PYROPHOSPHATASE/PHOSPHODIESTERASE"/>
    <property type="match status" value="1"/>
</dbReference>
<dbReference type="Pfam" id="PF01663">
    <property type="entry name" value="Phosphodiest"/>
    <property type="match status" value="1"/>
</dbReference>
<dbReference type="VEuPathDB" id="FungiDB:UREG_01377"/>
<dbReference type="GO" id="GO:0047429">
    <property type="term" value="F:nucleoside triphosphate diphosphatase activity"/>
    <property type="evidence" value="ECO:0007669"/>
    <property type="project" value="TreeGrafter"/>
</dbReference>
<feature type="coiled-coil region" evidence="1">
    <location>
        <begin position="54"/>
        <end position="83"/>
    </location>
</feature>
<dbReference type="OrthoDB" id="415411at2759"/>
<gene>
    <name evidence="4" type="ORF">UREG_01377</name>
</gene>
<feature type="region of interest" description="Disordered" evidence="2">
    <location>
        <begin position="639"/>
        <end position="664"/>
    </location>
</feature>
<dbReference type="eggNOG" id="KOG2645">
    <property type="taxonomic scope" value="Eukaryota"/>
</dbReference>
<feature type="region of interest" description="Disordered" evidence="2">
    <location>
        <begin position="680"/>
        <end position="717"/>
    </location>
</feature>
<evidence type="ECO:0000256" key="1">
    <source>
        <dbReference type="SAM" id="Coils"/>
    </source>
</evidence>
<name>C4JHL4_UNCRE</name>
<keyword evidence="1" id="KW-0175">Coiled coil</keyword>
<dbReference type="HOGENOM" id="CLU_017594_4_0_1"/>
<proteinExistence type="predicted"/>
<dbReference type="InParanoid" id="C4JHL4"/>
<dbReference type="Proteomes" id="UP000002058">
    <property type="component" value="Unassembled WGS sequence"/>
</dbReference>
<dbReference type="OMA" id="DGHKFGP"/>
<feature type="compositionally biased region" description="Basic residues" evidence="2">
    <location>
        <begin position="107"/>
        <end position="120"/>
    </location>
</feature>
<dbReference type="AlphaFoldDB" id="C4JHL4"/>
<accession>C4JHL4</accession>
<dbReference type="InterPro" id="IPR017850">
    <property type="entry name" value="Alkaline_phosphatase_core_sf"/>
</dbReference>
<organism evidence="4 5">
    <name type="scientific">Uncinocarpus reesii (strain UAMH 1704)</name>
    <dbReference type="NCBI Taxonomy" id="336963"/>
    <lineage>
        <taxon>Eukaryota</taxon>
        <taxon>Fungi</taxon>
        <taxon>Dikarya</taxon>
        <taxon>Ascomycota</taxon>
        <taxon>Pezizomycotina</taxon>
        <taxon>Eurotiomycetes</taxon>
        <taxon>Eurotiomycetidae</taxon>
        <taxon>Onygenales</taxon>
        <taxon>Onygenaceae</taxon>
        <taxon>Uncinocarpus</taxon>
    </lineage>
</organism>
<evidence type="ECO:0000313" key="4">
    <source>
        <dbReference type="EMBL" id="EEP76528.1"/>
    </source>
</evidence>
<dbReference type="CDD" id="cd16018">
    <property type="entry name" value="Enpp"/>
    <property type="match status" value="1"/>
</dbReference>
<evidence type="ECO:0000313" key="5">
    <source>
        <dbReference type="Proteomes" id="UP000002058"/>
    </source>
</evidence>
<keyword evidence="5" id="KW-1185">Reference proteome</keyword>
<dbReference type="GeneID" id="8442706"/>
<feature type="region of interest" description="Disordered" evidence="2">
    <location>
        <begin position="102"/>
        <end position="136"/>
    </location>
</feature>
<dbReference type="FunCoup" id="C4JHL4">
    <property type="interactions" value="178"/>
</dbReference>
<dbReference type="SUPFAM" id="SSF53649">
    <property type="entry name" value="Alkaline phosphatase-like"/>
    <property type="match status" value="1"/>
</dbReference>
<dbReference type="KEGG" id="ure:UREG_01377"/>
<dbReference type="Gene3D" id="3.30.1360.180">
    <property type="match status" value="1"/>
</dbReference>
<dbReference type="GO" id="GO:0017111">
    <property type="term" value="F:ribonucleoside triphosphate phosphatase activity"/>
    <property type="evidence" value="ECO:0007669"/>
    <property type="project" value="TreeGrafter"/>
</dbReference>
<keyword evidence="3" id="KW-1133">Transmembrane helix</keyword>
<keyword evidence="3" id="KW-0812">Transmembrane</keyword>
<dbReference type="EMBL" id="CH476615">
    <property type="protein sequence ID" value="EEP76528.1"/>
    <property type="molecule type" value="Genomic_DNA"/>
</dbReference>
<dbReference type="STRING" id="336963.C4JHL4"/>
<dbReference type="RefSeq" id="XP_002541861.1">
    <property type="nucleotide sequence ID" value="XM_002541815.1"/>
</dbReference>
<dbReference type="InterPro" id="IPR002591">
    <property type="entry name" value="Phosphodiest/P_Trfase"/>
</dbReference>
<evidence type="ECO:0000256" key="2">
    <source>
        <dbReference type="SAM" id="MobiDB-lite"/>
    </source>
</evidence>
<reference evidence="5" key="1">
    <citation type="journal article" date="2009" name="Genome Res.">
        <title>Comparative genomic analyses of the human fungal pathogens Coccidioides and their relatives.</title>
        <authorList>
            <person name="Sharpton T.J."/>
            <person name="Stajich J.E."/>
            <person name="Rounsley S.D."/>
            <person name="Gardner M.J."/>
            <person name="Wortman J.R."/>
            <person name="Jordar V.S."/>
            <person name="Maiti R."/>
            <person name="Kodira C.D."/>
            <person name="Neafsey D.E."/>
            <person name="Zeng Q."/>
            <person name="Hung C.-Y."/>
            <person name="McMahan C."/>
            <person name="Muszewska A."/>
            <person name="Grynberg M."/>
            <person name="Mandel M.A."/>
            <person name="Kellner E.M."/>
            <person name="Barker B.M."/>
            <person name="Galgiani J.N."/>
            <person name="Orbach M.J."/>
            <person name="Kirkland T.N."/>
            <person name="Cole G.T."/>
            <person name="Henn M.R."/>
            <person name="Birren B.W."/>
            <person name="Taylor J.W."/>
        </authorList>
    </citation>
    <scope>NUCLEOTIDE SEQUENCE [LARGE SCALE GENOMIC DNA]</scope>
    <source>
        <strain evidence="5">UAMH 1704</strain>
    </source>
</reference>
<dbReference type="FunFam" id="3.30.1360.180:FF:000003">
    <property type="entry name" value="Type I phosphodiesterase/nucleotide pyrophosphatase family protein"/>
    <property type="match status" value="1"/>
</dbReference>
<dbReference type="Gene3D" id="3.40.720.10">
    <property type="entry name" value="Alkaline Phosphatase, subunit A"/>
    <property type="match status" value="1"/>
</dbReference>
<evidence type="ECO:0000256" key="3">
    <source>
        <dbReference type="SAM" id="Phobius"/>
    </source>
</evidence>
<dbReference type="PANTHER" id="PTHR10151:SF120">
    <property type="entry name" value="BIS(5'-ADENOSYL)-TRIPHOSPHATASE"/>
    <property type="match status" value="1"/>
</dbReference>
<feature type="transmembrane region" description="Helical" evidence="3">
    <location>
        <begin position="6"/>
        <end position="28"/>
    </location>
</feature>
<keyword evidence="3" id="KW-0472">Membrane</keyword>
<dbReference type="GO" id="GO:0009141">
    <property type="term" value="P:nucleoside triphosphate metabolic process"/>
    <property type="evidence" value="ECO:0007669"/>
    <property type="project" value="TreeGrafter"/>
</dbReference>
<sequence>MVDFISGGACICLVCLVCLICLICLLGAQPLTLNIKLRWSKDVRSSPSSDDQLLQASRSTLELAEHDRTVLEEEEELERLLTRRTHQGSGLTKIFGVAHDTGSSVRIGRREKRKRRKRKQGQSQSRQNRGGDEEGELMYEMEEGDAFGKEEDDRLSLLSSSSSSSSLDSLALGDGLLKRSKGFCRRFSLPLTAVLVLFLILLLGAYKASSQFRARQQIKSTLLSNGTALFRPTTILISLDGFRADFIARGLTPTLNQFITEGISPRFMLPSFPSVTFPNHFTLVTGLYPESHGVVGNTFWDPTLQEDFYYTDPKRSMHAKWWNAEPIWVTAEKQGVRAAIHMWPGSEAHIGPLEPTYVDKFNGSEELSVKVDRILHWLDLPGDERRQQSAADQKRPQLIASYVPNVDADGHKFGPNSTEIRATIADADRMLKALFDGLHTRNLTHIVNIVVVSDHGMATTSTDRLVQLDDLVDLSLIERIDGWPLQGLRPKNDTDIPKIMHDLRKNSEQYKDSIEVHTRENMPERYHFSNNDRIAPIWIIPKTGWAVVKKADLNIIEAKKKNVTYHPRGIHGYDHEHPLMRSIFVARGPSFPHKPNSRIDPFQNIEVYNIICDTLKIKPSPNNGTLRLPLHPAGLHSDNDAPILDVPNDPPVPSSSASISNNPHTITSTATDVWTRPAPIYTTLSSPTPRASHSISDNQGHQSDEGEDGDKNHTPWWKSVMDKIKALKEWAKGAFENGKSHTTSSANKGR</sequence>
<feature type="transmembrane region" description="Helical" evidence="3">
    <location>
        <begin position="187"/>
        <end position="206"/>
    </location>
</feature>